<dbReference type="InterPro" id="IPR002524">
    <property type="entry name" value="Cation_efflux"/>
</dbReference>
<keyword evidence="6 8" id="KW-0472">Membrane</keyword>
<evidence type="ECO:0000256" key="4">
    <source>
        <dbReference type="ARBA" id="ARBA00022692"/>
    </source>
</evidence>
<evidence type="ECO:0000256" key="1">
    <source>
        <dbReference type="ARBA" id="ARBA00004141"/>
    </source>
</evidence>
<comment type="similarity">
    <text evidence="2">Belongs to the cation diffusion facilitator (CDF) transporter (TC 2.A.4) family.</text>
</comment>
<sequence length="335" mass="34916">MGSEQSGSGASSFLKARADRAFAVSLLGLGANLFLAVLKFTAGFLGRSVAVTADGVNSLSDCVTDVVALVGFRFVARPVDASHDYGHGKVETLTAALVGFSLLAVAALLFRTGIARIVLIVGGQLPPRPTAVALGAALVSIVLKEGLFRYTRGASERLNSPALRAKAWDHRSDVLASAVTFFGIGGAMLFGPKALILDPLAALVVAVAVARVAWSVVRGSLNELLEASLSAETEAAMKALIVAVDGVEGAHNLRTRSIGCQIAVDVHILVRPELTVVEAHDITVDVERRLREVFGEETFITLHVEPLTGLGLAGSPELDDGHDGREGGPSHFDGL</sequence>
<comment type="subcellular location">
    <subcellularLocation>
        <location evidence="1">Membrane</location>
        <topology evidence="1">Multi-pass membrane protein</topology>
    </subcellularLocation>
</comment>
<gene>
    <name evidence="11" type="ORF">KAR29_12880</name>
</gene>
<dbReference type="KEGG" id="aram:KAR29_12880"/>
<protein>
    <submittedName>
        <fullName evidence="11">Cation transporter</fullName>
    </submittedName>
</protein>
<evidence type="ECO:0000256" key="8">
    <source>
        <dbReference type="SAM" id="Phobius"/>
    </source>
</evidence>
<keyword evidence="4 8" id="KW-0812">Transmembrane</keyword>
<keyword evidence="5 8" id="KW-1133">Transmembrane helix</keyword>
<evidence type="ECO:0000256" key="5">
    <source>
        <dbReference type="ARBA" id="ARBA00022989"/>
    </source>
</evidence>
<dbReference type="NCBIfam" id="TIGR01297">
    <property type="entry name" value="CDF"/>
    <property type="match status" value="1"/>
</dbReference>
<feature type="transmembrane region" description="Helical" evidence="8">
    <location>
        <begin position="172"/>
        <end position="190"/>
    </location>
</feature>
<dbReference type="Proteomes" id="UP000671879">
    <property type="component" value="Chromosome"/>
</dbReference>
<feature type="transmembrane region" description="Helical" evidence="8">
    <location>
        <begin position="97"/>
        <end position="119"/>
    </location>
</feature>
<dbReference type="Gene3D" id="1.20.1510.10">
    <property type="entry name" value="Cation efflux protein transmembrane domain"/>
    <property type="match status" value="1"/>
</dbReference>
<evidence type="ECO:0000313" key="12">
    <source>
        <dbReference type="Proteomes" id="UP000671879"/>
    </source>
</evidence>
<dbReference type="SUPFAM" id="SSF160240">
    <property type="entry name" value="Cation efflux protein cytoplasmic domain-like"/>
    <property type="match status" value="1"/>
</dbReference>
<dbReference type="InterPro" id="IPR036837">
    <property type="entry name" value="Cation_efflux_CTD_sf"/>
</dbReference>
<dbReference type="InterPro" id="IPR050291">
    <property type="entry name" value="CDF_Transporter"/>
</dbReference>
<evidence type="ECO:0000256" key="6">
    <source>
        <dbReference type="ARBA" id="ARBA00023136"/>
    </source>
</evidence>
<evidence type="ECO:0000259" key="10">
    <source>
        <dbReference type="Pfam" id="PF16916"/>
    </source>
</evidence>
<feature type="domain" description="Cation efflux protein transmembrane" evidence="9">
    <location>
        <begin position="26"/>
        <end position="225"/>
    </location>
</feature>
<dbReference type="Pfam" id="PF16916">
    <property type="entry name" value="ZT_dimer"/>
    <property type="match status" value="1"/>
</dbReference>
<dbReference type="InterPro" id="IPR027469">
    <property type="entry name" value="Cation_efflux_TMD_sf"/>
</dbReference>
<dbReference type="FunFam" id="1.20.1510.10:FF:000006">
    <property type="entry name" value="Divalent cation efflux transporter"/>
    <property type="match status" value="1"/>
</dbReference>
<accession>A0A9Q7EV35</accession>
<dbReference type="Pfam" id="PF01545">
    <property type="entry name" value="Cation_efflux"/>
    <property type="match status" value="1"/>
</dbReference>
<dbReference type="EMBL" id="CP072943">
    <property type="protein sequence ID" value="QTX32183.1"/>
    <property type="molecule type" value="Genomic_DNA"/>
</dbReference>
<evidence type="ECO:0000313" key="11">
    <source>
        <dbReference type="EMBL" id="QTX32183.1"/>
    </source>
</evidence>
<evidence type="ECO:0000256" key="3">
    <source>
        <dbReference type="ARBA" id="ARBA00022448"/>
    </source>
</evidence>
<dbReference type="AlphaFoldDB" id="A0A9Q7EV35"/>
<dbReference type="PANTHER" id="PTHR43840">
    <property type="entry name" value="MITOCHONDRIAL METAL TRANSPORTER 1-RELATED"/>
    <property type="match status" value="1"/>
</dbReference>
<dbReference type="GO" id="GO:0016020">
    <property type="term" value="C:membrane"/>
    <property type="evidence" value="ECO:0007669"/>
    <property type="project" value="UniProtKB-SubCell"/>
</dbReference>
<keyword evidence="12" id="KW-1185">Reference proteome</keyword>
<dbReference type="GO" id="GO:0008324">
    <property type="term" value="F:monoatomic cation transmembrane transporter activity"/>
    <property type="evidence" value="ECO:0007669"/>
    <property type="project" value="InterPro"/>
</dbReference>
<evidence type="ECO:0000256" key="2">
    <source>
        <dbReference type="ARBA" id="ARBA00008114"/>
    </source>
</evidence>
<evidence type="ECO:0000256" key="7">
    <source>
        <dbReference type="SAM" id="MobiDB-lite"/>
    </source>
</evidence>
<dbReference type="InterPro" id="IPR058533">
    <property type="entry name" value="Cation_efflux_TM"/>
</dbReference>
<feature type="region of interest" description="Disordered" evidence="7">
    <location>
        <begin position="313"/>
        <end position="335"/>
    </location>
</feature>
<name>A0A9Q7EV35_9BACT</name>
<organism evidence="11 12">
    <name type="scientific">Aminithiophilus ramosus</name>
    <dbReference type="NCBI Taxonomy" id="3029084"/>
    <lineage>
        <taxon>Bacteria</taxon>
        <taxon>Thermotogati</taxon>
        <taxon>Synergistota</taxon>
        <taxon>Synergistia</taxon>
        <taxon>Synergistales</taxon>
        <taxon>Aminithiophilaceae</taxon>
        <taxon>Aminithiophilus</taxon>
    </lineage>
</organism>
<dbReference type="Gene3D" id="3.30.70.1350">
    <property type="entry name" value="Cation efflux protein, cytoplasmic domain"/>
    <property type="match status" value="1"/>
</dbReference>
<dbReference type="InterPro" id="IPR027470">
    <property type="entry name" value="Cation_efflux_CTD"/>
</dbReference>
<dbReference type="PANTHER" id="PTHR43840:SF15">
    <property type="entry name" value="MITOCHONDRIAL METAL TRANSPORTER 1-RELATED"/>
    <property type="match status" value="1"/>
</dbReference>
<feature type="transmembrane region" description="Helical" evidence="8">
    <location>
        <begin position="196"/>
        <end position="214"/>
    </location>
</feature>
<keyword evidence="3" id="KW-0813">Transport</keyword>
<reference evidence="12" key="1">
    <citation type="submission" date="2021-04" db="EMBL/GenBank/DDBJ databases">
        <title>A novel Synergistetes isolate from a pyrite-forming mixed culture.</title>
        <authorList>
            <person name="Bunk B."/>
            <person name="Sproer C."/>
            <person name="Spring S."/>
            <person name="Pester M."/>
        </authorList>
    </citation>
    <scope>NUCLEOTIDE SEQUENCE [LARGE SCALE GENOMIC DNA]</scope>
    <source>
        <strain evidence="12">J.5.4.2-T.3.5.2</strain>
    </source>
</reference>
<dbReference type="SUPFAM" id="SSF161111">
    <property type="entry name" value="Cation efflux protein transmembrane domain-like"/>
    <property type="match status" value="1"/>
</dbReference>
<evidence type="ECO:0000259" key="9">
    <source>
        <dbReference type="Pfam" id="PF01545"/>
    </source>
</evidence>
<dbReference type="RefSeq" id="WP_274373398.1">
    <property type="nucleotide sequence ID" value="NZ_CP072943.1"/>
</dbReference>
<feature type="domain" description="Cation efflux protein cytoplasmic" evidence="10">
    <location>
        <begin position="230"/>
        <end position="306"/>
    </location>
</feature>
<feature type="compositionally biased region" description="Basic and acidic residues" evidence="7">
    <location>
        <begin position="319"/>
        <end position="335"/>
    </location>
</feature>
<proteinExistence type="inferred from homology"/>
<feature type="transmembrane region" description="Helical" evidence="8">
    <location>
        <begin position="21"/>
        <end position="46"/>
    </location>
</feature>